<evidence type="ECO:0000313" key="5">
    <source>
        <dbReference type="EMBL" id="CAE8641366.1"/>
    </source>
</evidence>
<accession>A0A813HUH4</accession>
<dbReference type="PANTHER" id="PTHR31906">
    <property type="entry name" value="PLASTID-LIPID-ASSOCIATED PROTEIN 4, CHLOROPLASTIC-RELATED"/>
    <property type="match status" value="1"/>
</dbReference>
<dbReference type="EMBL" id="CAJNNW010014277">
    <property type="protein sequence ID" value="CAE8656424.1"/>
    <property type="molecule type" value="Genomic_DNA"/>
</dbReference>
<dbReference type="EMBL" id="CAJNNV010032887">
    <property type="protein sequence ID" value="CAE8641366.1"/>
    <property type="molecule type" value="Genomic_DNA"/>
</dbReference>
<organism evidence="5 7">
    <name type="scientific">Polarella glacialis</name>
    <name type="common">Dinoflagellate</name>
    <dbReference type="NCBI Taxonomy" id="89957"/>
    <lineage>
        <taxon>Eukaryota</taxon>
        <taxon>Sar</taxon>
        <taxon>Alveolata</taxon>
        <taxon>Dinophyceae</taxon>
        <taxon>Suessiales</taxon>
        <taxon>Suessiaceae</taxon>
        <taxon>Polarella</taxon>
    </lineage>
</organism>
<dbReference type="InterPro" id="IPR039633">
    <property type="entry name" value="PAP"/>
</dbReference>
<dbReference type="InterPro" id="IPR006843">
    <property type="entry name" value="PAP/fibrillin_dom"/>
</dbReference>
<evidence type="ECO:0000256" key="3">
    <source>
        <dbReference type="SAM" id="MobiDB-lite"/>
    </source>
</evidence>
<feature type="domain" description="Plastid lipid-associated protein/fibrillin conserved" evidence="4">
    <location>
        <begin position="118"/>
        <end position="301"/>
    </location>
</feature>
<proteinExistence type="predicted"/>
<sequence>MPLCSPALARATTWSLVELAQPGRPAPQQQSPGRPAGLQPGSIGLSLVGAAAGVSRLAGKAVVGRRSQQVGVRGLRAVSAVGQELGAGPGVTAQGPAETAQIDNNNSHSNNNNTNVDSLKRQLLRLCAAGSRGLGGEKERRQMLELVQQLEQSFRTTTTATTTAGPVQTAADQQSQVLEGSWAVIFTTSPDLTSLERLPLPGWRTGRIGQVFAQAGEALNEIDFWSPFGTKVSQTVQCKWAVKKSEETFFAVELTFVGSSTKLSEVAGMEMPVPPLSLPLPPAAGVFRVTFVDDELLVQRTGGRAGVNVLVRETSGA</sequence>
<comment type="subcellular location">
    <subcellularLocation>
        <location evidence="1">Plastid</location>
    </subcellularLocation>
</comment>
<dbReference type="OrthoDB" id="199943at2759"/>
<comment type="caution">
    <text evidence="5">The sequence shown here is derived from an EMBL/GenBank/DDBJ whole genome shotgun (WGS) entry which is preliminary data.</text>
</comment>
<dbReference type="GO" id="GO:0009536">
    <property type="term" value="C:plastid"/>
    <property type="evidence" value="ECO:0007669"/>
    <property type="project" value="UniProtKB-SubCell"/>
</dbReference>
<protein>
    <recommendedName>
        <fullName evidence="4">Plastid lipid-associated protein/fibrillin conserved domain-containing protein</fullName>
    </recommendedName>
</protein>
<evidence type="ECO:0000256" key="2">
    <source>
        <dbReference type="ARBA" id="ARBA00022640"/>
    </source>
</evidence>
<reference evidence="5" key="1">
    <citation type="submission" date="2021-02" db="EMBL/GenBank/DDBJ databases">
        <authorList>
            <person name="Dougan E. K."/>
            <person name="Rhodes N."/>
            <person name="Thang M."/>
            <person name="Chan C."/>
        </authorList>
    </citation>
    <scope>NUCLEOTIDE SEQUENCE</scope>
</reference>
<feature type="region of interest" description="Disordered" evidence="3">
    <location>
        <begin position="21"/>
        <end position="40"/>
    </location>
</feature>
<keyword evidence="2" id="KW-0934">Plastid</keyword>
<dbReference type="Proteomes" id="UP000626109">
    <property type="component" value="Unassembled WGS sequence"/>
</dbReference>
<feature type="compositionally biased region" description="Low complexity" evidence="3">
    <location>
        <begin position="104"/>
        <end position="115"/>
    </location>
</feature>
<dbReference type="AlphaFoldDB" id="A0A813HUH4"/>
<dbReference type="Proteomes" id="UP000654075">
    <property type="component" value="Unassembled WGS sequence"/>
</dbReference>
<dbReference type="Pfam" id="PF04755">
    <property type="entry name" value="PAP_fibrillin"/>
    <property type="match status" value="1"/>
</dbReference>
<evidence type="ECO:0000256" key="1">
    <source>
        <dbReference type="ARBA" id="ARBA00004474"/>
    </source>
</evidence>
<gene>
    <name evidence="5" type="ORF">PGLA1383_LOCUS56031</name>
    <name evidence="6" type="ORF">PGLA2088_LOCUS12185</name>
</gene>
<evidence type="ECO:0000313" key="7">
    <source>
        <dbReference type="Proteomes" id="UP000654075"/>
    </source>
</evidence>
<name>A0A813HUH4_POLGL</name>
<keyword evidence="7" id="KW-1185">Reference proteome</keyword>
<evidence type="ECO:0000313" key="6">
    <source>
        <dbReference type="EMBL" id="CAE8656424.1"/>
    </source>
</evidence>
<feature type="region of interest" description="Disordered" evidence="3">
    <location>
        <begin position="86"/>
        <end position="115"/>
    </location>
</feature>
<evidence type="ECO:0000259" key="4">
    <source>
        <dbReference type="Pfam" id="PF04755"/>
    </source>
</evidence>